<dbReference type="EMBL" id="BARS01012522">
    <property type="protein sequence ID" value="GAF87557.1"/>
    <property type="molecule type" value="Genomic_DNA"/>
</dbReference>
<organism evidence="1">
    <name type="scientific">marine sediment metagenome</name>
    <dbReference type="NCBI Taxonomy" id="412755"/>
    <lineage>
        <taxon>unclassified sequences</taxon>
        <taxon>metagenomes</taxon>
        <taxon>ecological metagenomes</taxon>
    </lineage>
</organism>
<feature type="non-terminal residue" evidence="1">
    <location>
        <position position="40"/>
    </location>
</feature>
<protein>
    <submittedName>
        <fullName evidence="1">Uncharacterized protein</fullName>
    </submittedName>
</protein>
<dbReference type="AlphaFoldDB" id="X0THF2"/>
<sequence length="40" mass="4553">MILQFGIPLFLIALGYTVGHIQERRHFRSLLARESAPGPF</sequence>
<proteinExistence type="predicted"/>
<gene>
    <name evidence="1" type="ORF">S01H1_22259</name>
</gene>
<comment type="caution">
    <text evidence="1">The sequence shown here is derived from an EMBL/GenBank/DDBJ whole genome shotgun (WGS) entry which is preliminary data.</text>
</comment>
<evidence type="ECO:0000313" key="1">
    <source>
        <dbReference type="EMBL" id="GAF87557.1"/>
    </source>
</evidence>
<reference evidence="1" key="1">
    <citation type="journal article" date="2014" name="Front. Microbiol.">
        <title>High frequency of phylogenetically diverse reductive dehalogenase-homologous genes in deep subseafloor sedimentary metagenomes.</title>
        <authorList>
            <person name="Kawai M."/>
            <person name="Futagami T."/>
            <person name="Toyoda A."/>
            <person name="Takaki Y."/>
            <person name="Nishi S."/>
            <person name="Hori S."/>
            <person name="Arai W."/>
            <person name="Tsubouchi T."/>
            <person name="Morono Y."/>
            <person name="Uchiyama I."/>
            <person name="Ito T."/>
            <person name="Fujiyama A."/>
            <person name="Inagaki F."/>
            <person name="Takami H."/>
        </authorList>
    </citation>
    <scope>NUCLEOTIDE SEQUENCE</scope>
    <source>
        <strain evidence="1">Expedition CK06-06</strain>
    </source>
</reference>
<accession>X0THF2</accession>
<name>X0THF2_9ZZZZ</name>